<sequence>MTAQQVTELEIAYAGEAYSNNEIDAKTLGEALTSLSGLIEHAEKILHGEAAEPQVSIKAIQEGSFTLLVSVLGSLSTLQLLGLSAATGAGAGSLMGVLEWLRGRKPQEVIIDEASNRATLVVDGERIDCSNDLQKLVTSPAIRNEISKLIYQPLQTENQSVFTVKNADRVEVVTIPQHASEAFKPVRFTVEQRIHEEAQTINVKFTKLSFTSNAGWKMVLPNGDEVGVKMEDAAFLERVNNNQASFSKDDLFVVNVTKIVKETNGNFGNPTYTITQVVRHRAADERRIL</sequence>
<keyword evidence="2" id="KW-1185">Reference proteome</keyword>
<dbReference type="OrthoDB" id="5678073at2"/>
<proteinExistence type="predicted"/>
<dbReference type="KEGG" id="mint:C7M51_01596"/>
<dbReference type="RefSeq" id="WP_160621309.1">
    <property type="nucleotide sequence ID" value="NZ_CP028271.1"/>
</dbReference>
<evidence type="ECO:0000313" key="2">
    <source>
        <dbReference type="Proteomes" id="UP000464053"/>
    </source>
</evidence>
<organism evidence="1 2">
    <name type="scientific">Mixta intestinalis</name>
    <dbReference type="NCBI Taxonomy" id="1615494"/>
    <lineage>
        <taxon>Bacteria</taxon>
        <taxon>Pseudomonadati</taxon>
        <taxon>Pseudomonadota</taxon>
        <taxon>Gammaproteobacteria</taxon>
        <taxon>Enterobacterales</taxon>
        <taxon>Erwiniaceae</taxon>
        <taxon>Mixta</taxon>
    </lineage>
</organism>
<gene>
    <name evidence="1" type="ORF">C7M51_01596</name>
</gene>
<dbReference type="Proteomes" id="UP000464053">
    <property type="component" value="Chromosome"/>
</dbReference>
<protein>
    <submittedName>
        <fullName evidence="1">Uncharacterized protein</fullName>
    </submittedName>
</protein>
<dbReference type="EMBL" id="CP028271">
    <property type="protein sequence ID" value="QHM71310.1"/>
    <property type="molecule type" value="Genomic_DNA"/>
</dbReference>
<dbReference type="AlphaFoldDB" id="A0A6P1PXL4"/>
<accession>A0A6P1PXL4</accession>
<evidence type="ECO:0000313" key="1">
    <source>
        <dbReference type="EMBL" id="QHM71310.1"/>
    </source>
</evidence>
<name>A0A6P1PXL4_9GAMM</name>
<reference evidence="1 2" key="1">
    <citation type="submission" date="2018-03" db="EMBL/GenBank/DDBJ databases">
        <title>Pantoea intestinalis SRCM103226 isolated form the mealworm.</title>
        <authorList>
            <person name="Jeong D.-Y."/>
            <person name="Kim J.W."/>
        </authorList>
    </citation>
    <scope>NUCLEOTIDE SEQUENCE [LARGE SCALE GENOMIC DNA]</scope>
    <source>
        <strain evidence="1 2">SRCM103226</strain>
    </source>
</reference>